<comment type="caution">
    <text evidence="1">The sequence shown here is derived from an EMBL/GenBank/DDBJ whole genome shotgun (WGS) entry which is preliminary data.</text>
</comment>
<accession>A0ABQ5VB50</accession>
<evidence type="ECO:0000313" key="2">
    <source>
        <dbReference type="Proteomes" id="UP001161391"/>
    </source>
</evidence>
<evidence type="ECO:0008006" key="3">
    <source>
        <dbReference type="Google" id="ProtNLM"/>
    </source>
</evidence>
<gene>
    <name evidence="1" type="ORF">GCM10007853_18580</name>
</gene>
<name>A0ABQ5VB50_9PROT</name>
<dbReference type="EMBL" id="BSNK01000002">
    <property type="protein sequence ID" value="GLQ23984.1"/>
    <property type="molecule type" value="Genomic_DNA"/>
</dbReference>
<reference evidence="1" key="1">
    <citation type="journal article" date="2014" name="Int. J. Syst. Evol. Microbiol.">
        <title>Complete genome of a new Firmicutes species belonging to the dominant human colonic microbiota ('Ruminococcus bicirculans') reveals two chromosomes and a selective capacity to utilize plant glucans.</title>
        <authorList>
            <consortium name="NISC Comparative Sequencing Program"/>
            <person name="Wegmann U."/>
            <person name="Louis P."/>
            <person name="Goesmann A."/>
            <person name="Henrissat B."/>
            <person name="Duncan S.H."/>
            <person name="Flint H.J."/>
        </authorList>
    </citation>
    <scope>NUCLEOTIDE SEQUENCE</scope>
    <source>
        <strain evidence="1">NBRC 108219</strain>
    </source>
</reference>
<organism evidence="1 2">
    <name type="scientific">Algimonas ampicilliniresistens</name>
    <dbReference type="NCBI Taxonomy" id="1298735"/>
    <lineage>
        <taxon>Bacteria</taxon>
        <taxon>Pseudomonadati</taxon>
        <taxon>Pseudomonadota</taxon>
        <taxon>Alphaproteobacteria</taxon>
        <taxon>Maricaulales</taxon>
        <taxon>Robiginitomaculaceae</taxon>
        <taxon>Algimonas</taxon>
    </lineage>
</organism>
<keyword evidence="2" id="KW-1185">Reference proteome</keyword>
<reference evidence="1" key="2">
    <citation type="submission" date="2023-01" db="EMBL/GenBank/DDBJ databases">
        <title>Draft genome sequence of Algimonas ampicilliniresistens strain NBRC 108219.</title>
        <authorList>
            <person name="Sun Q."/>
            <person name="Mori K."/>
        </authorList>
    </citation>
    <scope>NUCLEOTIDE SEQUENCE</scope>
    <source>
        <strain evidence="1">NBRC 108219</strain>
    </source>
</reference>
<sequence length="343" mass="37997">MFRNKFPKTNEAGFALPLALTVLVLLSYVIASGLQRVRVAQVDIRLSQANVRTDILRQNLEEDVVWRTMLEAVGRQAGFGFADEVARYNARAPESPWRVDGVPFIWTPNYPNITDGRLAPALIVVQDEVGKIDLNFRNRNFLRFIAERADIPTGRRDAAVDTLIDYIESKTPSPIDIEERLIIPSRTGIQDPDEVCSLNIWGDTDLCRDRERLRSLFTGGLGMPSNIALSGPDISAFLFGGRFPDNPNDKAVAWNELQSRYGFYDLFEGIGAGGIKMSVTIIPAGALSALRFDVDARGPTETDPFSVRLRRQVPAGPILAQLEESAPDVVESFRAYSGVPESN</sequence>
<dbReference type="Proteomes" id="UP001161391">
    <property type="component" value="Unassembled WGS sequence"/>
</dbReference>
<evidence type="ECO:0000313" key="1">
    <source>
        <dbReference type="EMBL" id="GLQ23984.1"/>
    </source>
</evidence>
<protein>
    <recommendedName>
        <fullName evidence="3">Type II secretion system protein K</fullName>
    </recommendedName>
</protein>
<proteinExistence type="predicted"/>